<sequence length="64" mass="6998">HDLGHMNIPCLHCNALHWIDERSSPSAPKTTSSLSQCCMDGKIISCPSTSARTSPLPFNIERTC</sequence>
<feature type="non-terminal residue" evidence="1">
    <location>
        <position position="1"/>
    </location>
</feature>
<dbReference type="OrthoDB" id="2272314at2759"/>
<gene>
    <name evidence="1" type="ORF">BDN70DRAFT_821150</name>
</gene>
<dbReference type="Proteomes" id="UP000807469">
    <property type="component" value="Unassembled WGS sequence"/>
</dbReference>
<evidence type="ECO:0000313" key="1">
    <source>
        <dbReference type="EMBL" id="KAF9470592.1"/>
    </source>
</evidence>
<organism evidence="1 2">
    <name type="scientific">Pholiota conissans</name>
    <dbReference type="NCBI Taxonomy" id="109636"/>
    <lineage>
        <taxon>Eukaryota</taxon>
        <taxon>Fungi</taxon>
        <taxon>Dikarya</taxon>
        <taxon>Basidiomycota</taxon>
        <taxon>Agaricomycotina</taxon>
        <taxon>Agaricomycetes</taxon>
        <taxon>Agaricomycetidae</taxon>
        <taxon>Agaricales</taxon>
        <taxon>Agaricineae</taxon>
        <taxon>Strophariaceae</taxon>
        <taxon>Pholiota</taxon>
    </lineage>
</organism>
<comment type="caution">
    <text evidence="1">The sequence shown here is derived from an EMBL/GenBank/DDBJ whole genome shotgun (WGS) entry which is preliminary data.</text>
</comment>
<accession>A0A9P5YK58</accession>
<reference evidence="1" key="1">
    <citation type="submission" date="2020-11" db="EMBL/GenBank/DDBJ databases">
        <authorList>
            <consortium name="DOE Joint Genome Institute"/>
            <person name="Ahrendt S."/>
            <person name="Riley R."/>
            <person name="Andreopoulos W."/>
            <person name="Labutti K."/>
            <person name="Pangilinan J."/>
            <person name="Ruiz-Duenas F.J."/>
            <person name="Barrasa J.M."/>
            <person name="Sanchez-Garcia M."/>
            <person name="Camarero S."/>
            <person name="Miyauchi S."/>
            <person name="Serrano A."/>
            <person name="Linde D."/>
            <person name="Babiker R."/>
            <person name="Drula E."/>
            <person name="Ayuso-Fernandez I."/>
            <person name="Pacheco R."/>
            <person name="Padilla G."/>
            <person name="Ferreira P."/>
            <person name="Barriuso J."/>
            <person name="Kellner H."/>
            <person name="Castanera R."/>
            <person name="Alfaro M."/>
            <person name="Ramirez L."/>
            <person name="Pisabarro A.G."/>
            <person name="Kuo A."/>
            <person name="Tritt A."/>
            <person name="Lipzen A."/>
            <person name="He G."/>
            <person name="Yan M."/>
            <person name="Ng V."/>
            <person name="Cullen D."/>
            <person name="Martin F."/>
            <person name="Rosso M.-N."/>
            <person name="Henrissat B."/>
            <person name="Hibbett D."/>
            <person name="Martinez A.T."/>
            <person name="Grigoriev I.V."/>
        </authorList>
    </citation>
    <scope>NUCLEOTIDE SEQUENCE</scope>
    <source>
        <strain evidence="1">CIRM-BRFM 674</strain>
    </source>
</reference>
<protein>
    <submittedName>
        <fullName evidence="1">Uncharacterized protein</fullName>
    </submittedName>
</protein>
<proteinExistence type="predicted"/>
<dbReference type="EMBL" id="MU155916">
    <property type="protein sequence ID" value="KAF9470592.1"/>
    <property type="molecule type" value="Genomic_DNA"/>
</dbReference>
<name>A0A9P5YK58_9AGAR</name>
<evidence type="ECO:0000313" key="2">
    <source>
        <dbReference type="Proteomes" id="UP000807469"/>
    </source>
</evidence>
<keyword evidence="2" id="KW-1185">Reference proteome</keyword>
<dbReference type="AlphaFoldDB" id="A0A9P5YK58"/>